<proteinExistence type="predicted"/>
<name>A0A8S1NA75_9CILI</name>
<comment type="caution">
    <text evidence="1">The sequence shown here is derived from an EMBL/GenBank/DDBJ whole genome shotgun (WGS) entry which is preliminary data.</text>
</comment>
<dbReference type="AlphaFoldDB" id="A0A8S1NA75"/>
<reference evidence="1" key="1">
    <citation type="submission" date="2021-01" db="EMBL/GenBank/DDBJ databases">
        <authorList>
            <consortium name="Genoscope - CEA"/>
            <person name="William W."/>
        </authorList>
    </citation>
    <scope>NUCLEOTIDE SEQUENCE</scope>
</reference>
<evidence type="ECO:0000313" key="1">
    <source>
        <dbReference type="EMBL" id="CAD8089032.1"/>
    </source>
</evidence>
<gene>
    <name evidence="1" type="ORF">PSON_ATCC_30995.1.T0530227</name>
</gene>
<evidence type="ECO:0000313" key="2">
    <source>
        <dbReference type="Proteomes" id="UP000692954"/>
    </source>
</evidence>
<dbReference type="OrthoDB" id="285520at2759"/>
<dbReference type="EMBL" id="CAJJDN010000053">
    <property type="protein sequence ID" value="CAD8089032.1"/>
    <property type="molecule type" value="Genomic_DNA"/>
</dbReference>
<organism evidence="1 2">
    <name type="scientific">Paramecium sonneborni</name>
    <dbReference type="NCBI Taxonomy" id="65129"/>
    <lineage>
        <taxon>Eukaryota</taxon>
        <taxon>Sar</taxon>
        <taxon>Alveolata</taxon>
        <taxon>Ciliophora</taxon>
        <taxon>Intramacronucleata</taxon>
        <taxon>Oligohymenophorea</taxon>
        <taxon>Peniculida</taxon>
        <taxon>Parameciidae</taxon>
        <taxon>Paramecium</taxon>
    </lineage>
</organism>
<dbReference type="Proteomes" id="UP000692954">
    <property type="component" value="Unassembled WGS sequence"/>
</dbReference>
<sequence length="398" mass="47441">MTEDLKETFDGYLNFDFSNFHNMMADAFIDENDDPSEEINQDCIKQKKKGIPGPYLRTPQIEFEQQGDRAEHIYYDQDSENISNYSKFNLLANLDFELEEEEEIQMRKSSKCTKKISLFSPSIHNDDEQKITMINVQNIDILKEDYDLDDFYKFLTTLDFLNVQNNQRIEEQDSQLTSIQVLMQIRQQFESLIEMLILKTLKFQSISFNQKLNQYQSILEQFISSINQIIDSRDTINNSNSIIAVAFFKGLQLMELFKALLMQKFFVEQQKKLMQAKKILRSHWITKSILLKSKGDYEPHIKRDKEQRQSLQIIPQQINWGDLKFQEQTYLCRNKAANRFNFKGLNKYFEQVSENKMTEACLGNERVCMFQGIKRRSQQTHQKYHEFKNENDYYQQKL</sequence>
<keyword evidence="2" id="KW-1185">Reference proteome</keyword>
<accession>A0A8S1NA75</accession>
<protein>
    <submittedName>
        <fullName evidence="1">Uncharacterized protein</fullName>
    </submittedName>
</protein>